<name>A0A5C4MLQ1_9RHOB</name>
<dbReference type="Proteomes" id="UP000305887">
    <property type="component" value="Unassembled WGS sequence"/>
</dbReference>
<accession>A0A5C4MLQ1</accession>
<dbReference type="EMBL" id="VDFU01000036">
    <property type="protein sequence ID" value="TNC46497.1"/>
    <property type="molecule type" value="Genomic_DNA"/>
</dbReference>
<evidence type="ECO:0000313" key="2">
    <source>
        <dbReference type="Proteomes" id="UP000305887"/>
    </source>
</evidence>
<sequence>MAEQIRFQCLNCRHRFEAQTLTQEEKEEARRQDRPTYPIGCPMCRRTDIRRGWS</sequence>
<dbReference type="OrthoDB" id="9813321at2"/>
<organism evidence="1 2">
    <name type="scientific">Rubellimicrobium rubrum</name>
    <dbReference type="NCBI Taxonomy" id="2585369"/>
    <lineage>
        <taxon>Bacteria</taxon>
        <taxon>Pseudomonadati</taxon>
        <taxon>Pseudomonadota</taxon>
        <taxon>Alphaproteobacteria</taxon>
        <taxon>Rhodobacterales</taxon>
        <taxon>Roseobacteraceae</taxon>
        <taxon>Rubellimicrobium</taxon>
    </lineage>
</organism>
<protein>
    <submittedName>
        <fullName evidence="1">Zinc ribbon domain-containing protein</fullName>
    </submittedName>
</protein>
<reference evidence="1 2" key="1">
    <citation type="submission" date="2019-06" db="EMBL/GenBank/DDBJ databases">
        <title>YIM 131921 draft genome.</title>
        <authorList>
            <person name="Jiang L."/>
        </authorList>
    </citation>
    <scope>NUCLEOTIDE SEQUENCE [LARGE SCALE GENOMIC DNA]</scope>
    <source>
        <strain evidence="1 2">YIM 131921</strain>
    </source>
</reference>
<evidence type="ECO:0000313" key="1">
    <source>
        <dbReference type="EMBL" id="TNC46497.1"/>
    </source>
</evidence>
<proteinExistence type="predicted"/>
<dbReference type="AlphaFoldDB" id="A0A5C4MLQ1"/>
<gene>
    <name evidence="1" type="ORF">FHG66_18925</name>
</gene>
<keyword evidence="2" id="KW-1185">Reference proteome</keyword>
<comment type="caution">
    <text evidence="1">The sequence shown here is derived from an EMBL/GenBank/DDBJ whole genome shotgun (WGS) entry which is preliminary data.</text>
</comment>